<dbReference type="InterPro" id="IPR036388">
    <property type="entry name" value="WH-like_DNA-bd_sf"/>
</dbReference>
<dbReference type="GO" id="GO:0005524">
    <property type="term" value="F:ATP binding"/>
    <property type="evidence" value="ECO:0007669"/>
    <property type="project" value="UniProtKB-KW"/>
</dbReference>
<dbReference type="InterPro" id="IPR004179">
    <property type="entry name" value="Sec63-dom"/>
</dbReference>
<evidence type="ECO:0000313" key="10">
    <source>
        <dbReference type="EMBL" id="KAF0300039.1"/>
    </source>
</evidence>
<dbReference type="GO" id="GO:0016020">
    <property type="term" value="C:membrane"/>
    <property type="evidence" value="ECO:0007669"/>
    <property type="project" value="UniProtKB-SubCell"/>
</dbReference>
<keyword evidence="2" id="KW-0812">Transmembrane</keyword>
<evidence type="ECO:0000256" key="5">
    <source>
        <dbReference type="ARBA" id="ARBA00022806"/>
    </source>
</evidence>
<dbReference type="Gene3D" id="1.10.10.10">
    <property type="entry name" value="Winged helix-like DNA-binding domain superfamily/Winged helix DNA-binding domain"/>
    <property type="match status" value="1"/>
</dbReference>
<dbReference type="FunFam" id="1.10.150.20:FF:000013">
    <property type="entry name" value="U5 small nuclear ribonucleoprotein kDa helicase"/>
    <property type="match status" value="1"/>
</dbReference>
<dbReference type="InterPro" id="IPR036390">
    <property type="entry name" value="WH_DNA-bd_sf"/>
</dbReference>
<evidence type="ECO:0000256" key="4">
    <source>
        <dbReference type="ARBA" id="ARBA00022801"/>
    </source>
</evidence>
<reference evidence="10 11" key="1">
    <citation type="submission" date="2019-07" db="EMBL/GenBank/DDBJ databases">
        <title>Draft genome assembly of a fouling barnacle, Amphibalanus amphitrite (Darwin, 1854): The first reference genome for Thecostraca.</title>
        <authorList>
            <person name="Kim W."/>
        </authorList>
    </citation>
    <scope>NUCLEOTIDE SEQUENCE [LARGE SCALE GENOMIC DNA]</scope>
    <source>
        <strain evidence="10">SNU_AA5</strain>
        <tissue evidence="10">Soma without cirri and trophi</tissue>
    </source>
</reference>
<comment type="caution">
    <text evidence="10">The sequence shown here is derived from an EMBL/GenBank/DDBJ whole genome shotgun (WGS) entry which is preliminary data.</text>
</comment>
<keyword evidence="10" id="KW-0687">Ribonucleoprotein</keyword>
<dbReference type="OrthoDB" id="5575at2759"/>
<dbReference type="FunFam" id="1.10.10.10:FF:000012">
    <property type="entry name" value="U5 small nuclear ribonucleoprotein helicase"/>
    <property type="match status" value="1"/>
</dbReference>
<name>A0A6A4W407_AMPAM</name>
<dbReference type="PANTHER" id="PTHR24075">
    <property type="entry name" value="SEC63 DOMAIN-CONTAINING"/>
    <property type="match status" value="1"/>
</dbReference>
<evidence type="ECO:0000313" key="11">
    <source>
        <dbReference type="Proteomes" id="UP000440578"/>
    </source>
</evidence>
<keyword evidence="8" id="KW-0472">Membrane</keyword>
<keyword evidence="4" id="KW-0378">Hydrolase</keyword>
<dbReference type="SMART" id="SM00973">
    <property type="entry name" value="Sec63"/>
    <property type="match status" value="1"/>
</dbReference>
<protein>
    <submittedName>
        <fullName evidence="10">Putative U5 small nuclear ribonucleoprotein helicase</fullName>
    </submittedName>
</protein>
<dbReference type="GO" id="GO:0000388">
    <property type="term" value="P:spliceosome conformational change to release U4 (or U4atac) and U1 (or U11)"/>
    <property type="evidence" value="ECO:0007669"/>
    <property type="project" value="TreeGrafter"/>
</dbReference>
<evidence type="ECO:0000256" key="3">
    <source>
        <dbReference type="ARBA" id="ARBA00022741"/>
    </source>
</evidence>
<proteinExistence type="predicted"/>
<evidence type="ECO:0000256" key="7">
    <source>
        <dbReference type="ARBA" id="ARBA00022989"/>
    </source>
</evidence>
<dbReference type="GO" id="GO:0003723">
    <property type="term" value="F:RNA binding"/>
    <property type="evidence" value="ECO:0007669"/>
    <property type="project" value="TreeGrafter"/>
</dbReference>
<feature type="domain" description="SEC63" evidence="9">
    <location>
        <begin position="201"/>
        <end position="422"/>
    </location>
</feature>
<evidence type="ECO:0000256" key="6">
    <source>
        <dbReference type="ARBA" id="ARBA00022840"/>
    </source>
</evidence>
<comment type="subcellular location">
    <subcellularLocation>
        <location evidence="1">Membrane</location>
        <topology evidence="1">Multi-pass membrane protein</topology>
    </subcellularLocation>
</comment>
<dbReference type="Proteomes" id="UP000440578">
    <property type="component" value="Unassembled WGS sequence"/>
</dbReference>
<dbReference type="SUPFAM" id="SSF46785">
    <property type="entry name" value="Winged helix' DNA-binding domain"/>
    <property type="match status" value="1"/>
</dbReference>
<accession>A0A6A4W407</accession>
<dbReference type="FunFam" id="1.10.3380.10:FF:000004">
    <property type="entry name" value="U5 small nuclear ribonucleoprotein 200 kDa helicase"/>
    <property type="match status" value="1"/>
</dbReference>
<dbReference type="PANTHER" id="PTHR24075:SF5">
    <property type="entry name" value="U5 SMALL NUCLEAR RIBONUCLEOPROTEIN 200 KDA HELICASE"/>
    <property type="match status" value="1"/>
</dbReference>
<dbReference type="GO" id="GO:0005681">
    <property type="term" value="C:spliceosomal complex"/>
    <property type="evidence" value="ECO:0007669"/>
    <property type="project" value="TreeGrafter"/>
</dbReference>
<keyword evidence="11" id="KW-1185">Reference proteome</keyword>
<keyword evidence="7" id="KW-1133">Transmembrane helix</keyword>
<dbReference type="SUPFAM" id="SSF52540">
    <property type="entry name" value="P-loop containing nucleoside triphosphate hydrolases"/>
    <property type="match status" value="1"/>
</dbReference>
<dbReference type="InterPro" id="IPR027417">
    <property type="entry name" value="P-loop_NTPase"/>
</dbReference>
<dbReference type="SUPFAM" id="SSF158702">
    <property type="entry name" value="Sec63 N-terminal domain-like"/>
    <property type="match status" value="1"/>
</dbReference>
<keyword evidence="6" id="KW-0067">ATP-binding</keyword>
<dbReference type="InterPro" id="IPR057842">
    <property type="entry name" value="WH_MER3"/>
</dbReference>
<dbReference type="Gene3D" id="3.40.50.300">
    <property type="entry name" value="P-loop containing nucleotide triphosphate hydrolases"/>
    <property type="match status" value="1"/>
</dbReference>
<dbReference type="Pfam" id="PF02889">
    <property type="entry name" value="Sec63"/>
    <property type="match status" value="1"/>
</dbReference>
<dbReference type="Gene3D" id="1.10.3380.10">
    <property type="entry name" value="Sec63 N-terminal domain-like domain"/>
    <property type="match status" value="1"/>
</dbReference>
<evidence type="ECO:0000256" key="8">
    <source>
        <dbReference type="ARBA" id="ARBA00023136"/>
    </source>
</evidence>
<keyword evidence="5 10" id="KW-0347">Helicase</keyword>
<dbReference type="Pfam" id="PF23445">
    <property type="entry name" value="WHD_SNRNP200"/>
    <property type="match status" value="1"/>
</dbReference>
<dbReference type="GO" id="GO:0016787">
    <property type="term" value="F:hydrolase activity"/>
    <property type="evidence" value="ECO:0007669"/>
    <property type="project" value="UniProtKB-KW"/>
</dbReference>
<evidence type="ECO:0000259" key="9">
    <source>
        <dbReference type="SMART" id="SM00973"/>
    </source>
</evidence>
<dbReference type="Gene3D" id="1.10.150.20">
    <property type="entry name" value="5' to 3' exonuclease, C-terminal subdomain"/>
    <property type="match status" value="1"/>
</dbReference>
<sequence>MLIRGVAYLHEGLSVADRHLVEQLFDSGALQVAVASRSLVWSLSVFSHLVIIMDTQYYDGKTHSYEDYPITDVLQAVGRANRTRDDHDSKCVLLCQSSRKDFYKKFLYEPIPVESHLDHTLHDHFNAEIVTKTIENKQDAVDYLTWTFLYRRMAQNPNYYNLQGVTHRHLSDHLSEVVEKTLSDLEQSKCITVEDEMDVSPLNLGMIAAYYYINYTTIELFSMSLNAKTKIRGLMEIIASAAEYAELPIRHGEDTLLSGLYQRLPNKLQTPRYNDPHTKTNLLIQAHCSRMQLSAELQQDTELILQRVVRLIQACVDVLSSNGWLSPALASMELAQMCTQAMWSKDSYLKQLPHFTPEIIKRCEEKVSPDLDPLEDTTPDPDLAPLCHQEVTTVFDIMELEDEDRNKLLQLDDKQMADVARFCNR</sequence>
<organism evidence="10 11">
    <name type="scientific">Amphibalanus amphitrite</name>
    <name type="common">Striped barnacle</name>
    <name type="synonym">Balanus amphitrite</name>
    <dbReference type="NCBI Taxonomy" id="1232801"/>
    <lineage>
        <taxon>Eukaryota</taxon>
        <taxon>Metazoa</taxon>
        <taxon>Ecdysozoa</taxon>
        <taxon>Arthropoda</taxon>
        <taxon>Crustacea</taxon>
        <taxon>Multicrustacea</taxon>
        <taxon>Cirripedia</taxon>
        <taxon>Thoracica</taxon>
        <taxon>Thoracicalcarea</taxon>
        <taxon>Balanomorpha</taxon>
        <taxon>Balanoidea</taxon>
        <taxon>Balanidae</taxon>
        <taxon>Amphibalaninae</taxon>
        <taxon>Amphibalanus</taxon>
    </lineage>
</organism>
<dbReference type="AlphaFoldDB" id="A0A6A4W407"/>
<keyword evidence="3" id="KW-0547">Nucleotide-binding</keyword>
<evidence type="ECO:0000256" key="1">
    <source>
        <dbReference type="ARBA" id="ARBA00004141"/>
    </source>
</evidence>
<gene>
    <name evidence="10" type="primary">l(3)72Ab_1</name>
    <name evidence="10" type="ORF">FJT64_027363</name>
</gene>
<dbReference type="GO" id="GO:0003724">
    <property type="term" value="F:RNA helicase activity"/>
    <property type="evidence" value="ECO:0007669"/>
    <property type="project" value="TreeGrafter"/>
</dbReference>
<evidence type="ECO:0000256" key="2">
    <source>
        <dbReference type="ARBA" id="ARBA00022692"/>
    </source>
</evidence>
<dbReference type="EMBL" id="VIIS01001299">
    <property type="protein sequence ID" value="KAF0300039.1"/>
    <property type="molecule type" value="Genomic_DNA"/>
</dbReference>